<feature type="region of interest" description="Disordered" evidence="1">
    <location>
        <begin position="189"/>
        <end position="328"/>
    </location>
</feature>
<feature type="compositionally biased region" description="Polar residues" evidence="1">
    <location>
        <begin position="109"/>
        <end position="151"/>
    </location>
</feature>
<feature type="compositionally biased region" description="Basic and acidic residues" evidence="1">
    <location>
        <begin position="451"/>
        <end position="460"/>
    </location>
</feature>
<feature type="compositionally biased region" description="Polar residues" evidence="1">
    <location>
        <begin position="436"/>
        <end position="450"/>
    </location>
</feature>
<sequence>MILLFLLALIHRAPALGIDVNLTLASLQIEGSIDISLGLPDFLTESALPIIDTDPEPYNYVHPLEFSGTDLHVLMERNGGSASSLDQNRDEGRGLGGWGSGPALWKAPQPNQDNAGSPPTHSDKNPVNSPSTTSEKSPVNSPSADSTSGTDNDIESEVHHPDGNYIEKRFHQPNPKLYDDFADCCHKGRDLESRQPSPDDDFSQPRLWFNNPGEAPNPNRPVVSSDNTVSYTRPHMPKLPSTLTLPPPPRRTLGVSQRDKDEELGGEDTASAEVMNTDPEVSDNVDGADAVDLDGNSEPQPPPQKRATVRRAKGADDIEGRGPGIDHDLRIIQAEVRNQGKTNPAVGSPHTNQQSPSYSPPGRRRPIFGLFSDQEAGGFEVVVPLLLGSAEVEVDEDREVELEIAKISLELVSGEEDEDEGEEESEAIAAEERPDTSNLMGFGSSTTTSENVERDPRSNEENEAGGSYENRSANDRSAGCNPGEMRCTPHGTCLSKTAKCCKGGKTYCPESFYCINNGQSCCRVGRWCPINMWGNMKRNSRGDNAVEARDSRHDDWALSIAMDFHL</sequence>
<feature type="compositionally biased region" description="Acidic residues" evidence="1">
    <location>
        <begin position="413"/>
        <end position="426"/>
    </location>
</feature>
<reference evidence="3" key="1">
    <citation type="journal article" date="2023" name="BMC Genomics">
        <title>Chromosome-level genome assemblies of Cutaneotrichosporon spp. (Trichosporonales, Basidiomycota) reveal imbalanced evolution between nucleotide sequences and chromosome synteny.</title>
        <authorList>
            <person name="Kobayashi Y."/>
            <person name="Kayamori A."/>
            <person name="Aoki K."/>
            <person name="Shiwa Y."/>
            <person name="Matsutani M."/>
            <person name="Fujita N."/>
            <person name="Sugita T."/>
            <person name="Iwasaki W."/>
            <person name="Tanaka N."/>
            <person name="Takashima M."/>
        </authorList>
    </citation>
    <scope>NUCLEOTIDE SEQUENCE</scope>
    <source>
        <strain evidence="3">HIS019</strain>
    </source>
</reference>
<evidence type="ECO:0000256" key="2">
    <source>
        <dbReference type="SAM" id="SignalP"/>
    </source>
</evidence>
<feature type="compositionally biased region" description="Basic and acidic residues" evidence="1">
    <location>
        <begin position="313"/>
        <end position="328"/>
    </location>
</feature>
<dbReference type="GeneID" id="85492839"/>
<protein>
    <recommendedName>
        <fullName evidence="5">Granulins domain-containing protein</fullName>
    </recommendedName>
</protein>
<keyword evidence="4" id="KW-1185">Reference proteome</keyword>
<dbReference type="EMBL" id="AP028213">
    <property type="protein sequence ID" value="BEI88968.1"/>
    <property type="molecule type" value="Genomic_DNA"/>
</dbReference>
<feature type="signal peptide" evidence="2">
    <location>
        <begin position="1"/>
        <end position="17"/>
    </location>
</feature>
<feature type="region of interest" description="Disordered" evidence="1">
    <location>
        <begin position="80"/>
        <end position="160"/>
    </location>
</feature>
<dbReference type="RefSeq" id="XP_060454234.1">
    <property type="nucleotide sequence ID" value="XM_060597329.1"/>
</dbReference>
<name>A0AA48IID9_9TREE</name>
<organism evidence="3 4">
    <name type="scientific">Cutaneotrichosporon cavernicola</name>
    <dbReference type="NCBI Taxonomy" id="279322"/>
    <lineage>
        <taxon>Eukaryota</taxon>
        <taxon>Fungi</taxon>
        <taxon>Dikarya</taxon>
        <taxon>Basidiomycota</taxon>
        <taxon>Agaricomycotina</taxon>
        <taxon>Tremellomycetes</taxon>
        <taxon>Trichosporonales</taxon>
        <taxon>Trichosporonaceae</taxon>
        <taxon>Cutaneotrichosporon</taxon>
    </lineage>
</organism>
<evidence type="ECO:0000313" key="3">
    <source>
        <dbReference type="EMBL" id="BEI88968.1"/>
    </source>
</evidence>
<proteinExistence type="predicted"/>
<feature type="region of interest" description="Disordered" evidence="1">
    <location>
        <begin position="340"/>
        <end position="366"/>
    </location>
</feature>
<feature type="chain" id="PRO_5041333384" description="Granulins domain-containing protein" evidence="2">
    <location>
        <begin position="18"/>
        <end position="566"/>
    </location>
</feature>
<dbReference type="KEGG" id="ccac:CcaHIS019_0203300"/>
<keyword evidence="2" id="KW-0732">Signal</keyword>
<dbReference type="AlphaFoldDB" id="A0AA48IID9"/>
<evidence type="ECO:0008006" key="5">
    <source>
        <dbReference type="Google" id="ProtNLM"/>
    </source>
</evidence>
<evidence type="ECO:0000313" key="4">
    <source>
        <dbReference type="Proteomes" id="UP001233271"/>
    </source>
</evidence>
<feature type="compositionally biased region" description="Polar residues" evidence="1">
    <location>
        <begin position="222"/>
        <end position="231"/>
    </location>
</feature>
<accession>A0AA48IID9</accession>
<feature type="region of interest" description="Disordered" evidence="1">
    <location>
        <begin position="411"/>
        <end position="479"/>
    </location>
</feature>
<evidence type="ECO:0000256" key="1">
    <source>
        <dbReference type="SAM" id="MobiDB-lite"/>
    </source>
</evidence>
<gene>
    <name evidence="3" type="ORF">CcaverHIS019_0203300</name>
</gene>
<dbReference type="Proteomes" id="UP001233271">
    <property type="component" value="Chromosome 2"/>
</dbReference>